<evidence type="ECO:0000313" key="2">
    <source>
        <dbReference type="EMBL" id="TCS96501.1"/>
    </source>
</evidence>
<keyword evidence="1" id="KW-1133">Transmembrane helix</keyword>
<protein>
    <submittedName>
        <fullName evidence="2">Uncharacterized protein</fullName>
    </submittedName>
</protein>
<proteinExistence type="predicted"/>
<sequence length="141" mass="16915">MPNIIVGEYPYYDSKNGDFRAKFSYPYQAVKSIIQLHGFKSNSLKKNLYKCWVHFDDSFFNMDSFYFLLVGCLSVIINQTVIQSYNNTFKENWIGCRIGVWTHEIELVLLDLKRGRVHFMSLKRFNKDLNKQREKRYFEKV</sequence>
<evidence type="ECO:0000313" key="3">
    <source>
        <dbReference type="Proteomes" id="UP000294937"/>
    </source>
</evidence>
<gene>
    <name evidence="2" type="ORF">EDD58_101134</name>
</gene>
<dbReference type="EMBL" id="SMAG01000001">
    <property type="protein sequence ID" value="TCS96501.1"/>
    <property type="molecule type" value="Genomic_DNA"/>
</dbReference>
<comment type="caution">
    <text evidence="2">The sequence shown here is derived from an EMBL/GenBank/DDBJ whole genome shotgun (WGS) entry which is preliminary data.</text>
</comment>
<keyword evidence="3" id="KW-1185">Reference proteome</keyword>
<keyword evidence="1" id="KW-0472">Membrane</keyword>
<dbReference type="Proteomes" id="UP000294937">
    <property type="component" value="Unassembled WGS sequence"/>
</dbReference>
<feature type="transmembrane region" description="Helical" evidence="1">
    <location>
        <begin position="64"/>
        <end position="82"/>
    </location>
</feature>
<reference evidence="2 3" key="1">
    <citation type="submission" date="2019-03" db="EMBL/GenBank/DDBJ databases">
        <title>Genomic Encyclopedia of Type Strains, Phase IV (KMG-IV): sequencing the most valuable type-strain genomes for metagenomic binning, comparative biology and taxonomic classification.</title>
        <authorList>
            <person name="Goeker M."/>
        </authorList>
    </citation>
    <scope>NUCLEOTIDE SEQUENCE [LARGE SCALE GENOMIC DNA]</scope>
    <source>
        <strain evidence="2 3">DSM 45707</strain>
    </source>
</reference>
<dbReference type="AlphaFoldDB" id="A0A4R3L8Y6"/>
<organism evidence="2 3">
    <name type="scientific">Hazenella coriacea</name>
    <dbReference type="NCBI Taxonomy" id="1179467"/>
    <lineage>
        <taxon>Bacteria</taxon>
        <taxon>Bacillati</taxon>
        <taxon>Bacillota</taxon>
        <taxon>Bacilli</taxon>
        <taxon>Bacillales</taxon>
        <taxon>Thermoactinomycetaceae</taxon>
        <taxon>Hazenella</taxon>
    </lineage>
</organism>
<keyword evidence="1" id="KW-0812">Transmembrane</keyword>
<evidence type="ECO:0000256" key="1">
    <source>
        <dbReference type="SAM" id="Phobius"/>
    </source>
</evidence>
<name>A0A4R3L8Y6_9BACL</name>
<accession>A0A4R3L8Y6</accession>